<evidence type="ECO:0000313" key="2">
    <source>
        <dbReference type="EMBL" id="QTD50680.1"/>
    </source>
</evidence>
<sequence>MSYQEKSVVASLASALIVFAFYALYVFGMHQEGRLVGPEASSLVGKSSFVLMVTTIAVTVVVQVVLSVIHTAVTRETETILTDEREQLIALKSMQVSSTTFSFGFLAAMGILAIEIWEPHMVFLLIITSMFMGMIAGYIAKLILYRRGY</sequence>
<dbReference type="AlphaFoldDB" id="A0A8A4TM91"/>
<dbReference type="KEGG" id="scor:J3U87_34270"/>
<keyword evidence="3" id="KW-1185">Reference proteome</keyword>
<keyword evidence="1" id="KW-0812">Transmembrane</keyword>
<evidence type="ECO:0000256" key="1">
    <source>
        <dbReference type="SAM" id="Phobius"/>
    </source>
</evidence>
<dbReference type="EMBL" id="CP071793">
    <property type="protein sequence ID" value="QTD50680.1"/>
    <property type="molecule type" value="Genomic_DNA"/>
</dbReference>
<accession>A0A8A4TM91</accession>
<gene>
    <name evidence="2" type="ORF">J3U87_34270</name>
</gene>
<dbReference type="RefSeq" id="WP_237380581.1">
    <property type="nucleotide sequence ID" value="NZ_CP071793.1"/>
</dbReference>
<feature type="transmembrane region" description="Helical" evidence="1">
    <location>
        <begin position="120"/>
        <end position="144"/>
    </location>
</feature>
<reference evidence="2" key="1">
    <citation type="submission" date="2021-03" db="EMBL/GenBank/DDBJ databases">
        <title>Acanthopleuribacteraceae sp. M133.</title>
        <authorList>
            <person name="Wang G."/>
        </authorList>
    </citation>
    <scope>NUCLEOTIDE SEQUENCE</scope>
    <source>
        <strain evidence="2">M133</strain>
    </source>
</reference>
<proteinExistence type="predicted"/>
<keyword evidence="1" id="KW-0472">Membrane</keyword>
<dbReference type="Proteomes" id="UP000663929">
    <property type="component" value="Chromosome"/>
</dbReference>
<evidence type="ECO:0000313" key="3">
    <source>
        <dbReference type="Proteomes" id="UP000663929"/>
    </source>
</evidence>
<name>A0A8A4TM91_SULCO</name>
<keyword evidence="1" id="KW-1133">Transmembrane helix</keyword>
<protein>
    <submittedName>
        <fullName evidence="2">Uncharacterized protein</fullName>
    </submittedName>
</protein>
<feature type="transmembrane region" description="Helical" evidence="1">
    <location>
        <begin position="94"/>
        <end position="114"/>
    </location>
</feature>
<feature type="transmembrane region" description="Helical" evidence="1">
    <location>
        <begin position="48"/>
        <end position="73"/>
    </location>
</feature>
<feature type="transmembrane region" description="Helical" evidence="1">
    <location>
        <begin position="7"/>
        <end position="28"/>
    </location>
</feature>
<organism evidence="2 3">
    <name type="scientific">Sulfidibacter corallicola</name>
    <dbReference type="NCBI Taxonomy" id="2818388"/>
    <lineage>
        <taxon>Bacteria</taxon>
        <taxon>Pseudomonadati</taxon>
        <taxon>Acidobacteriota</taxon>
        <taxon>Holophagae</taxon>
        <taxon>Acanthopleuribacterales</taxon>
        <taxon>Acanthopleuribacteraceae</taxon>
        <taxon>Sulfidibacter</taxon>
    </lineage>
</organism>